<dbReference type="PANTHER" id="PTHR30251:SF4">
    <property type="entry name" value="SLR1668 PROTEIN"/>
    <property type="match status" value="1"/>
</dbReference>
<dbReference type="Gene3D" id="2.60.40.10">
    <property type="entry name" value="Immunoglobulins"/>
    <property type="match status" value="1"/>
</dbReference>
<comment type="caution">
    <text evidence="2">The sequence shown here is derived from an EMBL/GenBank/DDBJ whole genome shotgun (WGS) entry which is preliminary data.</text>
</comment>
<feature type="domain" description="Pili assembly chaperone N-terminal" evidence="1">
    <location>
        <begin position="32"/>
        <end position="113"/>
    </location>
</feature>
<evidence type="ECO:0000313" key="2">
    <source>
        <dbReference type="EMBL" id="EKT4439487.1"/>
    </source>
</evidence>
<organism evidence="2 3">
    <name type="scientific">Stenotrophomonas maltophilia</name>
    <name type="common">Pseudomonas maltophilia</name>
    <name type="synonym">Xanthomonas maltophilia</name>
    <dbReference type="NCBI Taxonomy" id="40324"/>
    <lineage>
        <taxon>Bacteria</taxon>
        <taxon>Pseudomonadati</taxon>
        <taxon>Pseudomonadota</taxon>
        <taxon>Gammaproteobacteria</taxon>
        <taxon>Lysobacterales</taxon>
        <taxon>Lysobacteraceae</taxon>
        <taxon>Stenotrophomonas</taxon>
        <taxon>Stenotrophomonas maltophilia group</taxon>
    </lineage>
</organism>
<gene>
    <name evidence="2" type="ORF">QEK83_000080</name>
</gene>
<dbReference type="EMBL" id="ABLOMU010000001">
    <property type="protein sequence ID" value="EKT4439487.1"/>
    <property type="molecule type" value="Genomic_DNA"/>
</dbReference>
<dbReference type="Pfam" id="PF00345">
    <property type="entry name" value="PapD_N"/>
    <property type="match status" value="1"/>
</dbReference>
<dbReference type="SUPFAM" id="SSF49354">
    <property type="entry name" value="PapD-like"/>
    <property type="match status" value="1"/>
</dbReference>
<dbReference type="GO" id="GO:0071555">
    <property type="term" value="P:cell wall organization"/>
    <property type="evidence" value="ECO:0007669"/>
    <property type="project" value="InterPro"/>
</dbReference>
<protein>
    <submittedName>
        <fullName evidence="2">Molecular chaperone</fullName>
    </submittedName>
</protein>
<dbReference type="GO" id="GO:0030288">
    <property type="term" value="C:outer membrane-bounded periplasmic space"/>
    <property type="evidence" value="ECO:0007669"/>
    <property type="project" value="InterPro"/>
</dbReference>
<dbReference type="InterPro" id="IPR008962">
    <property type="entry name" value="PapD-like_sf"/>
</dbReference>
<evidence type="ECO:0000313" key="3">
    <source>
        <dbReference type="Proteomes" id="UP001214521"/>
    </source>
</evidence>
<evidence type="ECO:0000259" key="1">
    <source>
        <dbReference type="Pfam" id="PF00345"/>
    </source>
</evidence>
<reference evidence="2" key="1">
    <citation type="submission" date="2022-07" db="EMBL/GenBank/DDBJ databases">
        <authorList>
            <consortium name="Clinical and Environmental Microbiology Branch: Whole genome sequencing antimicrobial resistance pathogens in the healthcare setting"/>
        </authorList>
    </citation>
    <scope>NUCLEOTIDE SEQUENCE</scope>
    <source>
        <strain evidence="2">Stenotrophomonas_maltophilia_2021CK-00905</strain>
    </source>
</reference>
<sequence length="207" mass="22141">MVKGFVLMLSLVMVPLVSIAGSVGPVFKVNAAGEKSGVLTISNNGPDRSYQITVDELTVENGASRRSASSKIRFAPSIVTVKKGATQSIRYIKAEQSGSEEFFRVSVAELPAPGEVGLIKLVKQDLAWIWRSPTAQPNLSGRWVGEHFEVTNTGTASARLVSPSSGSATRSGLLGYVLPGETRKFALENFPHGVVSVEVNGQRRDIK</sequence>
<dbReference type="InterPro" id="IPR016147">
    <property type="entry name" value="Pili_assmbl_chaperone_N"/>
</dbReference>
<proteinExistence type="predicted"/>
<name>A0AAI9FXF3_STEMA</name>
<dbReference type="AlphaFoldDB" id="A0AAI9FXF3"/>
<accession>A0AAI9FXF3</accession>
<dbReference type="Proteomes" id="UP001214521">
    <property type="component" value="Unassembled WGS sequence"/>
</dbReference>
<dbReference type="InterPro" id="IPR013783">
    <property type="entry name" value="Ig-like_fold"/>
</dbReference>
<dbReference type="PANTHER" id="PTHR30251">
    <property type="entry name" value="PILUS ASSEMBLY CHAPERONE"/>
    <property type="match status" value="1"/>
</dbReference>
<dbReference type="InterPro" id="IPR050643">
    <property type="entry name" value="Periplasmic_pilus_chap"/>
</dbReference>